<gene>
    <name evidence="1" type="ORF">DPMN_001262</name>
    <name evidence="2" type="ORF">DPMN_001281</name>
</gene>
<sequence>MVALGKPRATSVLSLATLDQQTIYFINQSYGGIRDSRCITIDDKLDLHPKLT</sequence>
<evidence type="ECO:0000313" key="1">
    <source>
        <dbReference type="EMBL" id="KAH3877397.1"/>
    </source>
</evidence>
<dbReference type="AlphaFoldDB" id="A0A9D4RSX1"/>
<reference evidence="1" key="2">
    <citation type="submission" date="2020-11" db="EMBL/GenBank/DDBJ databases">
        <authorList>
            <person name="McCartney M.A."/>
            <person name="Auch B."/>
            <person name="Kono T."/>
            <person name="Mallez S."/>
            <person name="Becker A."/>
            <person name="Gohl D.M."/>
            <person name="Silverstein K.A.T."/>
            <person name="Koren S."/>
            <person name="Bechman K.B."/>
            <person name="Herman A."/>
            <person name="Abrahante J.E."/>
            <person name="Garbe J."/>
        </authorList>
    </citation>
    <scope>NUCLEOTIDE SEQUENCE</scope>
    <source>
        <strain evidence="1">Duluth1</strain>
        <tissue evidence="1">Whole animal</tissue>
    </source>
</reference>
<dbReference type="Proteomes" id="UP000828390">
    <property type="component" value="Unassembled WGS sequence"/>
</dbReference>
<accession>A0A9D4RSX1</accession>
<comment type="caution">
    <text evidence="1">The sequence shown here is derived from an EMBL/GenBank/DDBJ whole genome shotgun (WGS) entry which is preliminary data.</text>
</comment>
<reference evidence="1" key="1">
    <citation type="journal article" date="2019" name="bioRxiv">
        <title>The Genome of the Zebra Mussel, Dreissena polymorpha: A Resource for Invasive Species Research.</title>
        <authorList>
            <person name="McCartney M.A."/>
            <person name="Auch B."/>
            <person name="Kono T."/>
            <person name="Mallez S."/>
            <person name="Zhang Y."/>
            <person name="Obille A."/>
            <person name="Becker A."/>
            <person name="Abrahante J.E."/>
            <person name="Garbe J."/>
            <person name="Badalamenti J.P."/>
            <person name="Herman A."/>
            <person name="Mangelson H."/>
            <person name="Liachko I."/>
            <person name="Sullivan S."/>
            <person name="Sone E.D."/>
            <person name="Koren S."/>
            <person name="Silverstein K.A.T."/>
            <person name="Beckman K.B."/>
            <person name="Gohl D.M."/>
        </authorList>
    </citation>
    <scope>NUCLEOTIDE SEQUENCE</scope>
    <source>
        <strain evidence="1">Duluth1</strain>
        <tissue evidence="1">Whole animal</tissue>
    </source>
</reference>
<evidence type="ECO:0000313" key="2">
    <source>
        <dbReference type="EMBL" id="KAH3877415.1"/>
    </source>
</evidence>
<evidence type="ECO:0000313" key="3">
    <source>
        <dbReference type="Proteomes" id="UP000828390"/>
    </source>
</evidence>
<dbReference type="EMBL" id="JAIWYP010000001">
    <property type="protein sequence ID" value="KAH3877397.1"/>
    <property type="molecule type" value="Genomic_DNA"/>
</dbReference>
<protein>
    <submittedName>
        <fullName evidence="1">Uncharacterized protein</fullName>
    </submittedName>
</protein>
<organism evidence="1 3">
    <name type="scientific">Dreissena polymorpha</name>
    <name type="common">Zebra mussel</name>
    <name type="synonym">Mytilus polymorpha</name>
    <dbReference type="NCBI Taxonomy" id="45954"/>
    <lineage>
        <taxon>Eukaryota</taxon>
        <taxon>Metazoa</taxon>
        <taxon>Spiralia</taxon>
        <taxon>Lophotrochozoa</taxon>
        <taxon>Mollusca</taxon>
        <taxon>Bivalvia</taxon>
        <taxon>Autobranchia</taxon>
        <taxon>Heteroconchia</taxon>
        <taxon>Euheterodonta</taxon>
        <taxon>Imparidentia</taxon>
        <taxon>Neoheterodontei</taxon>
        <taxon>Myida</taxon>
        <taxon>Dreissenoidea</taxon>
        <taxon>Dreissenidae</taxon>
        <taxon>Dreissena</taxon>
    </lineage>
</organism>
<proteinExistence type="predicted"/>
<dbReference type="EMBL" id="JAIWYP010000001">
    <property type="protein sequence ID" value="KAH3877415.1"/>
    <property type="molecule type" value="Genomic_DNA"/>
</dbReference>
<keyword evidence="3" id="KW-1185">Reference proteome</keyword>
<name>A0A9D4RSX1_DREPO</name>